<dbReference type="Proteomes" id="UP000323142">
    <property type="component" value="Unassembled WGS sequence"/>
</dbReference>
<dbReference type="PANTHER" id="PTHR43597">
    <property type="entry name" value="SULFUR ACCEPTOR PROTEIN CSDE"/>
    <property type="match status" value="1"/>
</dbReference>
<evidence type="ECO:0000259" key="2">
    <source>
        <dbReference type="Pfam" id="PF02657"/>
    </source>
</evidence>
<protein>
    <submittedName>
        <fullName evidence="3">SufE family protein</fullName>
    </submittedName>
</protein>
<dbReference type="EMBL" id="VUOA01000003">
    <property type="protein sequence ID" value="KAA2244292.1"/>
    <property type="molecule type" value="Genomic_DNA"/>
</dbReference>
<proteinExistence type="inferred from homology"/>
<keyword evidence="4" id="KW-1185">Reference proteome</keyword>
<comment type="caution">
    <text evidence="3">The sequence shown here is derived from an EMBL/GenBank/DDBJ whole genome shotgun (WGS) entry which is preliminary data.</text>
</comment>
<evidence type="ECO:0000313" key="3">
    <source>
        <dbReference type="EMBL" id="KAA2244292.1"/>
    </source>
</evidence>
<gene>
    <name evidence="3" type="ORF">F0L46_01080</name>
</gene>
<feature type="domain" description="Fe-S metabolism associated" evidence="2">
    <location>
        <begin position="11"/>
        <end position="130"/>
    </location>
</feature>
<accession>A0A5B2W0X5</accession>
<evidence type="ECO:0000256" key="1">
    <source>
        <dbReference type="ARBA" id="ARBA00010282"/>
    </source>
</evidence>
<dbReference type="PANTHER" id="PTHR43597:SF5">
    <property type="entry name" value="SUFE-LIKE PROTEIN 2, CHLOROPLASTIC"/>
    <property type="match status" value="1"/>
</dbReference>
<dbReference type="Gene3D" id="3.90.1010.10">
    <property type="match status" value="1"/>
</dbReference>
<name>A0A5B2W0X5_9HYPH</name>
<evidence type="ECO:0000313" key="4">
    <source>
        <dbReference type="Proteomes" id="UP000323142"/>
    </source>
</evidence>
<dbReference type="OrthoDB" id="9799320at2"/>
<dbReference type="InterPro" id="IPR003808">
    <property type="entry name" value="Fe-S_metab-assoc_dom"/>
</dbReference>
<dbReference type="SUPFAM" id="SSF82649">
    <property type="entry name" value="SufE/NifU"/>
    <property type="match status" value="1"/>
</dbReference>
<dbReference type="Pfam" id="PF02657">
    <property type="entry name" value="SufE"/>
    <property type="match status" value="1"/>
</dbReference>
<reference evidence="3 4" key="1">
    <citation type="submission" date="2019-09" db="EMBL/GenBank/DDBJ databases">
        <title>Salinarimonas rosea gen. nov., sp. nov., a new member of the a-2 subgroup of the Proteobacteria.</title>
        <authorList>
            <person name="Liu J."/>
        </authorList>
    </citation>
    <scope>NUCLEOTIDE SEQUENCE [LARGE SCALE GENOMIC DNA]</scope>
    <source>
        <strain evidence="3 4">BN140002</strain>
    </source>
</reference>
<comment type="similarity">
    <text evidence="1">Belongs to the SufE family.</text>
</comment>
<sequence length="153" mass="16463">MADVAAGLEREFAELGDWDARIARVLALGRALPALDPAFRTEDHKVKGCQSQVWLRVDHDPRSGRLRLAADSDALLMRGLLAVVLRLYDDRGPGEILAHPADVLDRLAVSQSLAPNRANGLHLVIKRIHAAALDAPGGHLSAEGGTYDAAQPR</sequence>
<organism evidence="3 4">
    <name type="scientific">Salinarimonas soli</name>
    <dbReference type="NCBI Taxonomy" id="1638099"/>
    <lineage>
        <taxon>Bacteria</taxon>
        <taxon>Pseudomonadati</taxon>
        <taxon>Pseudomonadota</taxon>
        <taxon>Alphaproteobacteria</taxon>
        <taxon>Hyphomicrobiales</taxon>
        <taxon>Salinarimonadaceae</taxon>
        <taxon>Salinarimonas</taxon>
    </lineage>
</organism>
<dbReference type="AlphaFoldDB" id="A0A5B2W0X5"/>
<reference evidence="3 4" key="2">
    <citation type="submission" date="2019-09" db="EMBL/GenBank/DDBJ databases">
        <authorList>
            <person name="Jin C."/>
        </authorList>
    </citation>
    <scope>NUCLEOTIDE SEQUENCE [LARGE SCALE GENOMIC DNA]</scope>
    <source>
        <strain evidence="3 4">BN140002</strain>
    </source>
</reference>